<gene>
    <name evidence="2" type="ORF">TAE01_39720</name>
</gene>
<dbReference type="EMBL" id="BJYX01000038">
    <property type="protein sequence ID" value="GEO32162.1"/>
    <property type="molecule type" value="Genomic_DNA"/>
</dbReference>
<evidence type="ECO:0008006" key="4">
    <source>
        <dbReference type="Google" id="ProtNLM"/>
    </source>
</evidence>
<dbReference type="RefSeq" id="WP_147068524.1">
    <property type="nucleotide sequence ID" value="NZ_BAAARO010000022.1"/>
</dbReference>
<evidence type="ECO:0000256" key="1">
    <source>
        <dbReference type="SAM" id="MobiDB-lite"/>
    </source>
</evidence>
<comment type="caution">
    <text evidence="2">The sequence shown here is derived from an EMBL/GenBank/DDBJ whole genome shotgun (WGS) entry which is preliminary data.</text>
</comment>
<reference evidence="2 3" key="1">
    <citation type="submission" date="2019-07" db="EMBL/GenBank/DDBJ databases">
        <title>Whole genome shotgun sequence of Terrabacter aerolatus NBRC 106305.</title>
        <authorList>
            <person name="Hosoyama A."/>
            <person name="Uohara A."/>
            <person name="Ohji S."/>
            <person name="Ichikawa N."/>
        </authorList>
    </citation>
    <scope>NUCLEOTIDE SEQUENCE [LARGE SCALE GENOMIC DNA]</scope>
    <source>
        <strain evidence="2 3">NBRC 106305</strain>
    </source>
</reference>
<dbReference type="OrthoDB" id="4843846at2"/>
<feature type="region of interest" description="Disordered" evidence="1">
    <location>
        <begin position="29"/>
        <end position="65"/>
    </location>
</feature>
<name>A0A512D6S9_9MICO</name>
<protein>
    <recommendedName>
        <fullName evidence="4">Kanamycin biosynthetic protein</fullName>
    </recommendedName>
</protein>
<evidence type="ECO:0000313" key="3">
    <source>
        <dbReference type="Proteomes" id="UP000321534"/>
    </source>
</evidence>
<keyword evidence="3" id="KW-1185">Reference proteome</keyword>
<evidence type="ECO:0000313" key="2">
    <source>
        <dbReference type="EMBL" id="GEO32162.1"/>
    </source>
</evidence>
<accession>A0A512D6S9</accession>
<dbReference type="AlphaFoldDB" id="A0A512D6S9"/>
<proteinExistence type="predicted"/>
<dbReference type="Proteomes" id="UP000321534">
    <property type="component" value="Unassembled WGS sequence"/>
</dbReference>
<sequence length="65" mass="6854">MDFNEIVDQAKKLAGEHPDQAKEALEKAEGILDERTGGKFTDQISKGGDAVEGQLGLPGDTPTGQ</sequence>
<dbReference type="Pfam" id="PF14013">
    <property type="entry name" value="MT0933_antitox"/>
    <property type="match status" value="1"/>
</dbReference>
<dbReference type="InterPro" id="IPR028037">
    <property type="entry name" value="Antitoxin_Rv0909/MT0933"/>
</dbReference>
<organism evidence="2 3">
    <name type="scientific">Terrabacter aerolatus</name>
    <dbReference type="NCBI Taxonomy" id="422442"/>
    <lineage>
        <taxon>Bacteria</taxon>
        <taxon>Bacillati</taxon>
        <taxon>Actinomycetota</taxon>
        <taxon>Actinomycetes</taxon>
        <taxon>Micrococcales</taxon>
        <taxon>Intrasporangiaceae</taxon>
        <taxon>Terrabacter</taxon>
    </lineage>
</organism>